<dbReference type="CDD" id="cd00130">
    <property type="entry name" value="PAS"/>
    <property type="match status" value="1"/>
</dbReference>
<gene>
    <name evidence="8" type="ORF">TUM4630_35460</name>
</gene>
<dbReference type="InterPro" id="IPR035965">
    <property type="entry name" value="PAS-like_dom_sf"/>
</dbReference>
<keyword evidence="5" id="KW-0812">Transmembrane</keyword>
<dbReference type="SUPFAM" id="SSF55785">
    <property type="entry name" value="PYP-like sensor domain (PAS domain)"/>
    <property type="match status" value="1"/>
</dbReference>
<dbReference type="InterPro" id="IPR001610">
    <property type="entry name" value="PAC"/>
</dbReference>
<proteinExistence type="inferred from homology"/>
<evidence type="ECO:0000256" key="4">
    <source>
        <dbReference type="PROSITE-ProRule" id="PRU00284"/>
    </source>
</evidence>
<keyword evidence="9" id="KW-1185">Reference proteome</keyword>
<comment type="similarity">
    <text evidence="3">Belongs to the methyl-accepting chemotaxis (MCP) protein family.</text>
</comment>
<evidence type="ECO:0000256" key="1">
    <source>
        <dbReference type="ARBA" id="ARBA00004370"/>
    </source>
</evidence>
<dbReference type="Gene3D" id="1.10.287.950">
    <property type="entry name" value="Methyl-accepting chemotaxis protein"/>
    <property type="match status" value="1"/>
</dbReference>
<organism evidence="8 9">
    <name type="scientific">Shewanella algidipiscicola</name>
    <dbReference type="NCBI Taxonomy" id="614070"/>
    <lineage>
        <taxon>Bacteria</taxon>
        <taxon>Pseudomonadati</taxon>
        <taxon>Pseudomonadota</taxon>
        <taxon>Gammaproteobacteria</taxon>
        <taxon>Alteromonadales</taxon>
        <taxon>Shewanellaceae</taxon>
        <taxon>Shewanella</taxon>
    </lineage>
</organism>
<dbReference type="InterPro" id="IPR004090">
    <property type="entry name" value="Chemotax_Me-accpt_rcpt"/>
</dbReference>
<dbReference type="Proteomes" id="UP000761574">
    <property type="component" value="Unassembled WGS sequence"/>
</dbReference>
<protein>
    <submittedName>
        <fullName evidence="8">Chemotaxis protein</fullName>
    </submittedName>
</protein>
<dbReference type="PANTHER" id="PTHR32089:SF52">
    <property type="entry name" value="CHEMOTAXIS SIGNAL TRANSDUCTION SYSTEM METHYL ACCEPTING SENSORY TRANSDUCER WITH PAS SENSORY DOMAIN"/>
    <property type="match status" value="1"/>
</dbReference>
<dbReference type="PANTHER" id="PTHR32089">
    <property type="entry name" value="METHYL-ACCEPTING CHEMOTAXIS PROTEIN MCPB"/>
    <property type="match status" value="1"/>
</dbReference>
<keyword evidence="5" id="KW-0472">Membrane</keyword>
<feature type="domain" description="PAS" evidence="7">
    <location>
        <begin position="18"/>
        <end position="64"/>
    </location>
</feature>
<sequence length="517" mass="57386">MTTSKHHQPSASTREVKLNDNDELISSTDPRGVITYVNQAFINISGYSESELLGQHHNLVRHPDMPAAAFADLWQKLKAGQSWRGMVKNRCKDGSFYWVDAFVSPMYEQGKLIGYQSVRVKPDAKKINNAQTLYRQINQGKTIKDPLSLMQKRIISAVVTTLGLALAGYILGWQTILVGLALIGLNLIIFYDEAFRIPAQLMAMKQEYDSVSRFVYCGKDSSSLLKFQILMKDAKMQGVLGKNQDSADKITDITNQLIVAVNQTHSGIDKEHQEIEQMASAMEEMGATLNEVVSNIQSTSNHIDDTYQICHDNRSKMQQNSQDIDSLTQNVTHVAQNTQLLHQEAQQVANAMGEIDAIAEQTNLLALNAAIEAARAGEQGRGFAVVADEVRALSSRTQVSTTSISQSVDKMFKMLSDWSEEMRQSQRLAEHCAQQTESSAIKLDELYTSISSIHEFAQHNAVAAQQQMQVVQELNQGINQITLASNNNLDALTSVEDSISELKINADKAKSLRQTFG</sequence>
<dbReference type="InterPro" id="IPR004089">
    <property type="entry name" value="MCPsignal_dom"/>
</dbReference>
<evidence type="ECO:0000256" key="3">
    <source>
        <dbReference type="ARBA" id="ARBA00029447"/>
    </source>
</evidence>
<evidence type="ECO:0000259" key="6">
    <source>
        <dbReference type="PROSITE" id="PS50111"/>
    </source>
</evidence>
<evidence type="ECO:0000313" key="9">
    <source>
        <dbReference type="Proteomes" id="UP000761574"/>
    </source>
</evidence>
<comment type="subcellular location">
    <subcellularLocation>
        <location evidence="1">Membrane</location>
    </subcellularLocation>
</comment>
<dbReference type="SMART" id="SM00091">
    <property type="entry name" value="PAS"/>
    <property type="match status" value="1"/>
</dbReference>
<dbReference type="InterPro" id="IPR013655">
    <property type="entry name" value="PAS_fold_3"/>
</dbReference>
<evidence type="ECO:0000259" key="7">
    <source>
        <dbReference type="PROSITE" id="PS50112"/>
    </source>
</evidence>
<keyword evidence="2 4" id="KW-0807">Transducer</keyword>
<dbReference type="RefSeq" id="WP_119977885.1">
    <property type="nucleotide sequence ID" value="NZ_BPFB01000079.1"/>
</dbReference>
<reference evidence="8 9" key="1">
    <citation type="submission" date="2021-05" db="EMBL/GenBank/DDBJ databases">
        <title>Molecular characterization for Shewanella algae harboring chromosomal blaOXA-55-like strains isolated from clinical and environment sample.</title>
        <authorList>
            <person name="Ohama Y."/>
            <person name="Aoki K."/>
            <person name="Harada S."/>
            <person name="Moriya K."/>
            <person name="Ishii Y."/>
            <person name="Tateda K."/>
        </authorList>
    </citation>
    <scope>NUCLEOTIDE SEQUENCE [LARGE SCALE GENOMIC DNA]</scope>
    <source>
        <strain evidence="8 9">LMG 23746</strain>
    </source>
</reference>
<name>A0ABQ4NTA7_9GAMM</name>
<evidence type="ECO:0000313" key="8">
    <source>
        <dbReference type="EMBL" id="GIU02880.1"/>
    </source>
</evidence>
<dbReference type="Gene3D" id="3.30.450.20">
    <property type="entry name" value="PAS domain"/>
    <property type="match status" value="1"/>
</dbReference>
<dbReference type="PROSITE" id="PS50112">
    <property type="entry name" value="PAS"/>
    <property type="match status" value="1"/>
</dbReference>
<keyword evidence="5" id="KW-1133">Transmembrane helix</keyword>
<dbReference type="Pfam" id="PF08447">
    <property type="entry name" value="PAS_3"/>
    <property type="match status" value="1"/>
</dbReference>
<dbReference type="PRINTS" id="PR00260">
    <property type="entry name" value="CHEMTRNSDUCR"/>
</dbReference>
<dbReference type="NCBIfam" id="TIGR00229">
    <property type="entry name" value="sensory_box"/>
    <property type="match status" value="1"/>
</dbReference>
<dbReference type="SMART" id="SM00283">
    <property type="entry name" value="MA"/>
    <property type="match status" value="1"/>
</dbReference>
<accession>A0ABQ4NTA7</accession>
<comment type="caution">
    <text evidence="8">The sequence shown here is derived from an EMBL/GenBank/DDBJ whole genome shotgun (WGS) entry which is preliminary data.</text>
</comment>
<dbReference type="EMBL" id="BPFB01000079">
    <property type="protein sequence ID" value="GIU02880.1"/>
    <property type="molecule type" value="Genomic_DNA"/>
</dbReference>
<dbReference type="SMART" id="SM00086">
    <property type="entry name" value="PAC"/>
    <property type="match status" value="1"/>
</dbReference>
<dbReference type="Pfam" id="PF00015">
    <property type="entry name" value="MCPsignal"/>
    <property type="match status" value="1"/>
</dbReference>
<dbReference type="InterPro" id="IPR000014">
    <property type="entry name" value="PAS"/>
</dbReference>
<dbReference type="PROSITE" id="PS50111">
    <property type="entry name" value="CHEMOTAXIS_TRANSDUC_2"/>
    <property type="match status" value="1"/>
</dbReference>
<feature type="transmembrane region" description="Helical" evidence="5">
    <location>
        <begin position="154"/>
        <end position="171"/>
    </location>
</feature>
<feature type="domain" description="Methyl-accepting transducer" evidence="6">
    <location>
        <begin position="246"/>
        <end position="482"/>
    </location>
</feature>
<dbReference type="SUPFAM" id="SSF58104">
    <property type="entry name" value="Methyl-accepting chemotaxis protein (MCP) signaling domain"/>
    <property type="match status" value="1"/>
</dbReference>
<evidence type="ECO:0000256" key="2">
    <source>
        <dbReference type="ARBA" id="ARBA00023224"/>
    </source>
</evidence>
<evidence type="ECO:0000256" key="5">
    <source>
        <dbReference type="SAM" id="Phobius"/>
    </source>
</evidence>